<protein>
    <submittedName>
        <fullName evidence="4">SET domain-containing protein 5</fullName>
    </submittedName>
</protein>
<sequence>MEDRLVEQFGAFSLSRLPADKTTSIVRIDNPSASKQSTATSSEIGSEHTPATSVPSTSPSSPCNIGSTSTVPTADIALSPLDIDETAVPSNPPGVSEDETEESCCEVRETAGKGQGLFATRSIKAGTLVFKESPLINLSRQEEKSSKSIKAAFHALDRTQKKVYKALFDLQKGDVDPVVGIYYSNCYSTDAFAIEGSDDPLAHGGSCIGALASRINHSCVPNVCLFYVPPTDPDKPAEMHFYAFRPIAKGKEILSNYNKHMFNGTKKRQQIFLHQYGFTCSCEACVPPSAFWAKSDKRRGEMRKLIEELAGLEQEWEKHNASSPRPEIVRRPIAALVALESLLVKEKLIDRPLRNVYKSLAKWTVRAGEVPRTWLEKELAVTVLISGKGSRWSLTLDGELRRQA</sequence>
<feature type="compositionally biased region" description="Low complexity" evidence="2">
    <location>
        <begin position="49"/>
        <end position="62"/>
    </location>
</feature>
<evidence type="ECO:0000313" key="5">
    <source>
        <dbReference type="Proteomes" id="UP000038010"/>
    </source>
</evidence>
<accession>A0A0N1H534</accession>
<dbReference type="InterPro" id="IPR053185">
    <property type="entry name" value="SET_domain_protein"/>
</dbReference>
<keyword evidence="1" id="KW-0175">Coiled coil</keyword>
<feature type="region of interest" description="Disordered" evidence="2">
    <location>
        <begin position="20"/>
        <end position="71"/>
    </location>
</feature>
<dbReference type="InterPro" id="IPR001214">
    <property type="entry name" value="SET_dom"/>
</dbReference>
<dbReference type="PROSITE" id="PS50280">
    <property type="entry name" value="SET"/>
    <property type="match status" value="1"/>
</dbReference>
<feature type="compositionally biased region" description="Polar residues" evidence="2">
    <location>
        <begin position="21"/>
        <end position="44"/>
    </location>
</feature>
<dbReference type="PANTHER" id="PTHR47332">
    <property type="entry name" value="SET DOMAIN-CONTAINING PROTEIN 5"/>
    <property type="match status" value="1"/>
</dbReference>
<dbReference type="Gene3D" id="2.170.270.10">
    <property type="entry name" value="SET domain"/>
    <property type="match status" value="1"/>
</dbReference>
<dbReference type="SUPFAM" id="SSF82199">
    <property type="entry name" value="SET domain"/>
    <property type="match status" value="1"/>
</dbReference>
<dbReference type="STRING" id="1664694.A0A0N1H534"/>
<gene>
    <name evidence="4" type="ORF">AB675_10109</name>
</gene>
<dbReference type="Proteomes" id="UP000038010">
    <property type="component" value="Unassembled WGS sequence"/>
</dbReference>
<proteinExistence type="predicted"/>
<dbReference type="PANTHER" id="PTHR47332:SF2">
    <property type="entry name" value="SET-6"/>
    <property type="match status" value="1"/>
</dbReference>
<dbReference type="InterPro" id="IPR046341">
    <property type="entry name" value="SET_dom_sf"/>
</dbReference>
<keyword evidence="5" id="KW-1185">Reference proteome</keyword>
<reference evidence="4 5" key="1">
    <citation type="submission" date="2015-06" db="EMBL/GenBank/DDBJ databases">
        <title>Draft genome of the ant-associated black yeast Phialophora attae CBS 131958.</title>
        <authorList>
            <person name="Moreno L.F."/>
            <person name="Stielow B.J."/>
            <person name="de Hoog S."/>
            <person name="Vicente V.A."/>
            <person name="Weiss V.A."/>
            <person name="de Vries M."/>
            <person name="Cruz L.M."/>
            <person name="Souza E.M."/>
        </authorList>
    </citation>
    <scope>NUCLEOTIDE SEQUENCE [LARGE SCALE GENOMIC DNA]</scope>
    <source>
        <strain evidence="4 5">CBS 131958</strain>
    </source>
</reference>
<name>A0A0N1H534_9EURO</name>
<dbReference type="EMBL" id="LFJN01000029">
    <property type="protein sequence ID" value="KPI36720.1"/>
    <property type="molecule type" value="Genomic_DNA"/>
</dbReference>
<evidence type="ECO:0000259" key="3">
    <source>
        <dbReference type="PROSITE" id="PS50280"/>
    </source>
</evidence>
<dbReference type="RefSeq" id="XP_017996683.1">
    <property type="nucleotide sequence ID" value="XM_018138856.1"/>
</dbReference>
<dbReference type="GeneID" id="28730736"/>
<evidence type="ECO:0000313" key="4">
    <source>
        <dbReference type="EMBL" id="KPI36720.1"/>
    </source>
</evidence>
<evidence type="ECO:0000256" key="2">
    <source>
        <dbReference type="SAM" id="MobiDB-lite"/>
    </source>
</evidence>
<evidence type="ECO:0000256" key="1">
    <source>
        <dbReference type="SAM" id="Coils"/>
    </source>
</evidence>
<dbReference type="OrthoDB" id="265717at2759"/>
<dbReference type="VEuPathDB" id="FungiDB:AB675_10109"/>
<dbReference type="Pfam" id="PF00856">
    <property type="entry name" value="SET"/>
    <property type="match status" value="1"/>
</dbReference>
<feature type="domain" description="SET" evidence="3">
    <location>
        <begin position="103"/>
        <end position="258"/>
    </location>
</feature>
<organism evidence="4 5">
    <name type="scientific">Cyphellophora attinorum</name>
    <dbReference type="NCBI Taxonomy" id="1664694"/>
    <lineage>
        <taxon>Eukaryota</taxon>
        <taxon>Fungi</taxon>
        <taxon>Dikarya</taxon>
        <taxon>Ascomycota</taxon>
        <taxon>Pezizomycotina</taxon>
        <taxon>Eurotiomycetes</taxon>
        <taxon>Chaetothyriomycetidae</taxon>
        <taxon>Chaetothyriales</taxon>
        <taxon>Cyphellophoraceae</taxon>
        <taxon>Cyphellophora</taxon>
    </lineage>
</organism>
<dbReference type="SMART" id="SM00317">
    <property type="entry name" value="SET"/>
    <property type="match status" value="1"/>
</dbReference>
<feature type="coiled-coil region" evidence="1">
    <location>
        <begin position="295"/>
        <end position="322"/>
    </location>
</feature>
<dbReference type="AlphaFoldDB" id="A0A0N1H534"/>
<dbReference type="CDD" id="cd20071">
    <property type="entry name" value="SET_SMYD"/>
    <property type="match status" value="1"/>
</dbReference>
<comment type="caution">
    <text evidence="4">The sequence shown here is derived from an EMBL/GenBank/DDBJ whole genome shotgun (WGS) entry which is preliminary data.</text>
</comment>